<dbReference type="SMART" id="SM00213">
    <property type="entry name" value="UBQ"/>
    <property type="match status" value="1"/>
</dbReference>
<dbReference type="GO" id="GO:0005634">
    <property type="term" value="C:nucleus"/>
    <property type="evidence" value="ECO:0007669"/>
    <property type="project" value="TreeGrafter"/>
</dbReference>
<dbReference type="GO" id="GO:0035371">
    <property type="term" value="C:microtubule plus-end"/>
    <property type="evidence" value="ECO:0007669"/>
    <property type="project" value="TreeGrafter"/>
</dbReference>
<gene>
    <name evidence="7" type="ORF">EV356DRAFT_537722</name>
</gene>
<dbReference type="GO" id="GO:0031122">
    <property type="term" value="P:cytoplasmic microtubule organization"/>
    <property type="evidence" value="ECO:0007669"/>
    <property type="project" value="TreeGrafter"/>
</dbReference>
<dbReference type="Pfam" id="PF01302">
    <property type="entry name" value="CAP_GLY"/>
    <property type="match status" value="1"/>
</dbReference>
<evidence type="ECO:0000256" key="2">
    <source>
        <dbReference type="ARBA" id="ARBA00022490"/>
    </source>
</evidence>
<dbReference type="PROSITE" id="PS50053">
    <property type="entry name" value="UBIQUITIN_2"/>
    <property type="match status" value="1"/>
</dbReference>
<dbReference type="SMART" id="SM01052">
    <property type="entry name" value="CAP_GLY"/>
    <property type="match status" value="1"/>
</dbReference>
<keyword evidence="8" id="KW-1185">Reference proteome</keyword>
<dbReference type="PROSITE" id="PS50245">
    <property type="entry name" value="CAP_GLY_2"/>
    <property type="match status" value="1"/>
</dbReference>
<feature type="domain" description="CAP-Gly" evidence="6">
    <location>
        <begin position="187"/>
        <end position="222"/>
    </location>
</feature>
<keyword evidence="3" id="KW-0143">Chaperone</keyword>
<dbReference type="EMBL" id="ML991886">
    <property type="protein sequence ID" value="KAF2228877.1"/>
    <property type="molecule type" value="Genomic_DNA"/>
</dbReference>
<dbReference type="Proteomes" id="UP000800092">
    <property type="component" value="Unassembled WGS sequence"/>
</dbReference>
<dbReference type="PROSITE" id="PS00845">
    <property type="entry name" value="CAP_GLY_1"/>
    <property type="match status" value="1"/>
</dbReference>
<organism evidence="7 8">
    <name type="scientific">Viridothelium virens</name>
    <name type="common">Speckled blister lichen</name>
    <name type="synonym">Trypethelium virens</name>
    <dbReference type="NCBI Taxonomy" id="1048519"/>
    <lineage>
        <taxon>Eukaryota</taxon>
        <taxon>Fungi</taxon>
        <taxon>Dikarya</taxon>
        <taxon>Ascomycota</taxon>
        <taxon>Pezizomycotina</taxon>
        <taxon>Dothideomycetes</taxon>
        <taxon>Dothideomycetes incertae sedis</taxon>
        <taxon>Trypetheliales</taxon>
        <taxon>Trypetheliaceae</taxon>
        <taxon>Viridothelium</taxon>
    </lineage>
</organism>
<dbReference type="PANTHER" id="PTHR18916:SF85">
    <property type="entry name" value="TUBULIN-FOLDING COFACTOR B"/>
    <property type="match status" value="1"/>
</dbReference>
<protein>
    <recommendedName>
        <fullName evidence="9">CAP-Gly domain-containing protein</fullName>
    </recommendedName>
</protein>
<evidence type="ECO:0000256" key="4">
    <source>
        <dbReference type="ARBA" id="ARBA00025779"/>
    </source>
</evidence>
<dbReference type="InterPro" id="IPR000938">
    <property type="entry name" value="CAP-Gly_domain"/>
</dbReference>
<dbReference type="Gene3D" id="2.30.30.190">
    <property type="entry name" value="CAP Gly-rich-like domain"/>
    <property type="match status" value="1"/>
</dbReference>
<proteinExistence type="inferred from homology"/>
<evidence type="ECO:0000256" key="3">
    <source>
        <dbReference type="ARBA" id="ARBA00023186"/>
    </source>
</evidence>
<dbReference type="AlphaFoldDB" id="A0A6A6GT68"/>
<evidence type="ECO:0000313" key="7">
    <source>
        <dbReference type="EMBL" id="KAF2228877.1"/>
    </source>
</evidence>
<dbReference type="SUPFAM" id="SSF74924">
    <property type="entry name" value="Cap-Gly domain"/>
    <property type="match status" value="1"/>
</dbReference>
<keyword evidence="2" id="KW-0963">Cytoplasm</keyword>
<dbReference type="PANTHER" id="PTHR18916">
    <property type="entry name" value="DYNACTIN 1-RELATED MICROTUBULE-BINDING"/>
    <property type="match status" value="1"/>
</dbReference>
<evidence type="ECO:0008006" key="9">
    <source>
        <dbReference type="Google" id="ProtNLM"/>
    </source>
</evidence>
<dbReference type="Gene3D" id="3.10.20.90">
    <property type="entry name" value="Phosphatidylinositol 3-kinase Catalytic Subunit, Chain A, domain 1"/>
    <property type="match status" value="1"/>
</dbReference>
<comment type="similarity">
    <text evidence="4">Belongs to the TBCB family.</text>
</comment>
<dbReference type="InterPro" id="IPR029071">
    <property type="entry name" value="Ubiquitin-like_domsf"/>
</dbReference>
<accession>A0A6A6GT68</accession>
<evidence type="ECO:0000259" key="6">
    <source>
        <dbReference type="PROSITE" id="PS50245"/>
    </source>
</evidence>
<name>A0A6A6GT68_VIRVR</name>
<evidence type="ECO:0000259" key="5">
    <source>
        <dbReference type="PROSITE" id="PS50053"/>
    </source>
</evidence>
<dbReference type="GO" id="GO:0051010">
    <property type="term" value="F:microtubule plus-end binding"/>
    <property type="evidence" value="ECO:0007669"/>
    <property type="project" value="TreeGrafter"/>
</dbReference>
<dbReference type="Pfam" id="PF14560">
    <property type="entry name" value="Ubiquitin_2"/>
    <property type="match status" value="1"/>
</dbReference>
<dbReference type="InterPro" id="IPR000626">
    <property type="entry name" value="Ubiquitin-like_dom"/>
</dbReference>
<feature type="domain" description="Ubiquitin-like" evidence="5">
    <location>
        <begin position="9"/>
        <end position="91"/>
    </location>
</feature>
<dbReference type="GO" id="GO:0005938">
    <property type="term" value="C:cell cortex"/>
    <property type="evidence" value="ECO:0007669"/>
    <property type="project" value="TreeGrafter"/>
</dbReference>
<dbReference type="OrthoDB" id="5295208at2759"/>
<evidence type="ECO:0000313" key="8">
    <source>
        <dbReference type="Proteomes" id="UP000800092"/>
    </source>
</evidence>
<dbReference type="SUPFAM" id="SSF54236">
    <property type="entry name" value="Ubiquitin-like"/>
    <property type="match status" value="1"/>
</dbReference>
<comment type="subcellular location">
    <subcellularLocation>
        <location evidence="1">Cytoplasm</location>
    </subcellularLocation>
</comment>
<reference evidence="7" key="1">
    <citation type="journal article" date="2020" name="Stud. Mycol.">
        <title>101 Dothideomycetes genomes: a test case for predicting lifestyles and emergence of pathogens.</title>
        <authorList>
            <person name="Haridas S."/>
            <person name="Albert R."/>
            <person name="Binder M."/>
            <person name="Bloem J."/>
            <person name="Labutti K."/>
            <person name="Salamov A."/>
            <person name="Andreopoulos B."/>
            <person name="Baker S."/>
            <person name="Barry K."/>
            <person name="Bills G."/>
            <person name="Bluhm B."/>
            <person name="Cannon C."/>
            <person name="Castanera R."/>
            <person name="Culley D."/>
            <person name="Daum C."/>
            <person name="Ezra D."/>
            <person name="Gonzalez J."/>
            <person name="Henrissat B."/>
            <person name="Kuo A."/>
            <person name="Liang C."/>
            <person name="Lipzen A."/>
            <person name="Lutzoni F."/>
            <person name="Magnuson J."/>
            <person name="Mondo S."/>
            <person name="Nolan M."/>
            <person name="Ohm R."/>
            <person name="Pangilinan J."/>
            <person name="Park H.-J."/>
            <person name="Ramirez L."/>
            <person name="Alfaro M."/>
            <person name="Sun H."/>
            <person name="Tritt A."/>
            <person name="Yoshinaga Y."/>
            <person name="Zwiers L.-H."/>
            <person name="Turgeon B."/>
            <person name="Goodwin S."/>
            <person name="Spatafora J."/>
            <person name="Crous P."/>
            <person name="Grigoriev I."/>
        </authorList>
    </citation>
    <scope>NUCLEOTIDE SEQUENCE</scope>
    <source>
        <strain evidence="7">Tuck. ex Michener</strain>
    </source>
</reference>
<sequence length="244" mass="27512">MSHRVATDIPLLVRSENTSSERRVSPSWTISHFKSRLEPITGVPASCQKLTLGTSHPDRTLEVEDEDSSNVQDWGLQPYSEIVVQDTRPTSARTNFHDLESVKKYEMPTEQYEARPDSVLAWKRSQKLGRFDPSAPSLEDQKIRALRREVEERGVSTGRRCHLLPVTDARRGIVSYIGDVPQIPGVGTWVGLTLDEPTGKNDGSIGGQRYFECKMNCGIFVRPERVEVGDYPPLEDLDSEMEEI</sequence>
<dbReference type="InterPro" id="IPR036859">
    <property type="entry name" value="CAP-Gly_dom_sf"/>
</dbReference>
<evidence type="ECO:0000256" key="1">
    <source>
        <dbReference type="ARBA" id="ARBA00004496"/>
    </source>
</evidence>